<evidence type="ECO:0000313" key="3">
    <source>
        <dbReference type="Proteomes" id="UP000541810"/>
    </source>
</evidence>
<dbReference type="PROSITE" id="PS51257">
    <property type="entry name" value="PROKAR_LIPOPROTEIN"/>
    <property type="match status" value="1"/>
</dbReference>
<comment type="caution">
    <text evidence="2">The sequence shown here is derived from an EMBL/GenBank/DDBJ whole genome shotgun (WGS) entry which is preliminary data.</text>
</comment>
<evidence type="ECO:0008006" key="4">
    <source>
        <dbReference type="Google" id="ProtNLM"/>
    </source>
</evidence>
<dbReference type="Pfam" id="PF14315">
    <property type="entry name" value="DUF4380"/>
    <property type="match status" value="1"/>
</dbReference>
<dbReference type="EMBL" id="JACHGY010000001">
    <property type="protein sequence ID" value="MBB6431316.1"/>
    <property type="molecule type" value="Genomic_DNA"/>
</dbReference>
<feature type="signal peptide" evidence="1">
    <location>
        <begin position="1"/>
        <end position="29"/>
    </location>
</feature>
<reference evidence="2 3" key="1">
    <citation type="submission" date="2020-08" db="EMBL/GenBank/DDBJ databases">
        <title>Genomic Encyclopedia of Type Strains, Phase IV (KMG-IV): sequencing the most valuable type-strain genomes for metagenomic binning, comparative biology and taxonomic classification.</title>
        <authorList>
            <person name="Goeker M."/>
        </authorList>
    </citation>
    <scope>NUCLEOTIDE SEQUENCE [LARGE SCALE GENOMIC DNA]</scope>
    <source>
        <strain evidence="2 3">DSM 103725</strain>
    </source>
</reference>
<keyword evidence="3" id="KW-1185">Reference proteome</keyword>
<keyword evidence="1" id="KW-0732">Signal</keyword>
<accession>A0A7X0HAU5</accession>
<dbReference type="Proteomes" id="UP000541810">
    <property type="component" value="Unassembled WGS sequence"/>
</dbReference>
<dbReference type="InterPro" id="IPR025488">
    <property type="entry name" value="DUF4380"/>
</dbReference>
<dbReference type="RefSeq" id="WP_184678794.1">
    <property type="nucleotide sequence ID" value="NZ_JACHGY010000001.1"/>
</dbReference>
<evidence type="ECO:0000256" key="1">
    <source>
        <dbReference type="SAM" id="SignalP"/>
    </source>
</evidence>
<proteinExistence type="predicted"/>
<organism evidence="2 3">
    <name type="scientific">Algisphaera agarilytica</name>
    <dbReference type="NCBI Taxonomy" id="1385975"/>
    <lineage>
        <taxon>Bacteria</taxon>
        <taxon>Pseudomonadati</taxon>
        <taxon>Planctomycetota</taxon>
        <taxon>Phycisphaerae</taxon>
        <taxon>Phycisphaerales</taxon>
        <taxon>Phycisphaeraceae</taxon>
        <taxon>Algisphaera</taxon>
    </lineage>
</organism>
<protein>
    <recommendedName>
        <fullName evidence="4">DUF4380 domain-containing protein</fullName>
    </recommendedName>
</protein>
<evidence type="ECO:0000313" key="2">
    <source>
        <dbReference type="EMBL" id="MBB6431316.1"/>
    </source>
</evidence>
<gene>
    <name evidence="2" type="ORF">HNQ40_003122</name>
</gene>
<feature type="chain" id="PRO_5030664144" description="DUF4380 domain-containing protein" evidence="1">
    <location>
        <begin position="30"/>
        <end position="339"/>
    </location>
</feature>
<sequence length="339" mass="36925">MQTTKMRKWVGALALVAVGCVGLTGCQSAPPQEKAPEPVVPAGKITFEDAVKIDNGVVRLAVSPSVGRVVEFGYVGQPNLLWVNTQDIFDTPPGPDTYYNIGGDKLWVAPQPLWKNAFGHDNWPPEGVIDGAAWTLVEQKRDSITIQSPESPDYGVVVRRTFQLPASKSQAVITNQIVRLRANPHPLQLWTVTQIKEPDTAVLDIAKDGPEMPTPFVKMTDETPVKVEGYVRLIGEGGAVAWTQQGDVHAKLGTLGRWVAGVYDGVVFRQSTKFDANAAYPEASSVQVYRAGDYTELELLSPLIQLAPGESMSNTVTWALIEVSKQYDPTDFLLASDPK</sequence>
<dbReference type="AlphaFoldDB" id="A0A7X0HAU5"/>
<name>A0A7X0HAU5_9BACT</name>